<feature type="non-terminal residue" evidence="2">
    <location>
        <position position="184"/>
    </location>
</feature>
<feature type="coiled-coil region" evidence="1">
    <location>
        <begin position="117"/>
        <end position="144"/>
    </location>
</feature>
<reference evidence="2" key="1">
    <citation type="journal article" date="2020" name="Stud. Mycol.">
        <title>101 Dothideomycetes genomes: a test case for predicting lifestyles and emergence of pathogens.</title>
        <authorList>
            <person name="Haridas S."/>
            <person name="Albert R."/>
            <person name="Binder M."/>
            <person name="Bloem J."/>
            <person name="Labutti K."/>
            <person name="Salamov A."/>
            <person name="Andreopoulos B."/>
            <person name="Baker S."/>
            <person name="Barry K."/>
            <person name="Bills G."/>
            <person name="Bluhm B."/>
            <person name="Cannon C."/>
            <person name="Castanera R."/>
            <person name="Culley D."/>
            <person name="Daum C."/>
            <person name="Ezra D."/>
            <person name="Gonzalez J."/>
            <person name="Henrissat B."/>
            <person name="Kuo A."/>
            <person name="Liang C."/>
            <person name="Lipzen A."/>
            <person name="Lutzoni F."/>
            <person name="Magnuson J."/>
            <person name="Mondo S."/>
            <person name="Nolan M."/>
            <person name="Ohm R."/>
            <person name="Pangilinan J."/>
            <person name="Park H.-J."/>
            <person name="Ramirez L."/>
            <person name="Alfaro M."/>
            <person name="Sun H."/>
            <person name="Tritt A."/>
            <person name="Yoshinaga Y."/>
            <person name="Zwiers L.-H."/>
            <person name="Turgeon B."/>
            <person name="Goodwin S."/>
            <person name="Spatafora J."/>
            <person name="Crous P."/>
            <person name="Grigoriev I."/>
        </authorList>
    </citation>
    <scope>NUCLEOTIDE SEQUENCE</scope>
    <source>
        <strain evidence="2">CBS 110217</strain>
    </source>
</reference>
<evidence type="ECO:0000256" key="1">
    <source>
        <dbReference type="SAM" id="Coils"/>
    </source>
</evidence>
<accession>A0A9P4LL02</accession>
<dbReference type="Proteomes" id="UP000799777">
    <property type="component" value="Unassembled WGS sequence"/>
</dbReference>
<protein>
    <submittedName>
        <fullName evidence="2">Uncharacterized protein</fullName>
    </submittedName>
</protein>
<evidence type="ECO:0000313" key="3">
    <source>
        <dbReference type="Proteomes" id="UP000799777"/>
    </source>
</evidence>
<keyword evidence="1" id="KW-0175">Coiled coil</keyword>
<proteinExistence type="predicted"/>
<organism evidence="2 3">
    <name type="scientific">Setomelanomma holmii</name>
    <dbReference type="NCBI Taxonomy" id="210430"/>
    <lineage>
        <taxon>Eukaryota</taxon>
        <taxon>Fungi</taxon>
        <taxon>Dikarya</taxon>
        <taxon>Ascomycota</taxon>
        <taxon>Pezizomycotina</taxon>
        <taxon>Dothideomycetes</taxon>
        <taxon>Pleosporomycetidae</taxon>
        <taxon>Pleosporales</taxon>
        <taxon>Pleosporineae</taxon>
        <taxon>Phaeosphaeriaceae</taxon>
        <taxon>Setomelanomma</taxon>
    </lineage>
</organism>
<gene>
    <name evidence="2" type="ORF">EK21DRAFT_26087</name>
</gene>
<comment type="caution">
    <text evidence="2">The sequence shown here is derived from an EMBL/GenBank/DDBJ whole genome shotgun (WGS) entry which is preliminary data.</text>
</comment>
<dbReference type="EMBL" id="ML978216">
    <property type="protein sequence ID" value="KAF2028172.1"/>
    <property type="molecule type" value="Genomic_DNA"/>
</dbReference>
<dbReference type="AlphaFoldDB" id="A0A9P4LL02"/>
<dbReference type="OrthoDB" id="3799995at2759"/>
<evidence type="ECO:0000313" key="2">
    <source>
        <dbReference type="EMBL" id="KAF2028172.1"/>
    </source>
</evidence>
<sequence length="184" mass="21293">FGPRLEYYCAQRGFRLGVDHKFIYKYPAPTPEKPQRMRYFDIAHKTTPTMLRDKEYLGAAFQDGDTIYVVKRQTRVPDVAKEKYAEALMAQVDCQRINIQNGETTIYQDPEVNREWYKDTEKTVSFARKRIAELEDSLTRQNQATKMLADAVASLENGNHVLEAQIAQLRYGQMSSTALPWPGY</sequence>
<feature type="non-terminal residue" evidence="2">
    <location>
        <position position="1"/>
    </location>
</feature>
<keyword evidence="3" id="KW-1185">Reference proteome</keyword>
<name>A0A9P4LL02_9PLEO</name>